<comment type="caution">
    <text evidence="3">The sequence shown here is derived from an EMBL/GenBank/DDBJ whole genome shotgun (WGS) entry which is preliminary data.</text>
</comment>
<evidence type="ECO:0000256" key="1">
    <source>
        <dbReference type="SAM" id="MobiDB-lite"/>
    </source>
</evidence>
<name>A0A8H2ZRM0_9HELO</name>
<accession>A0A8H2ZRM0</accession>
<evidence type="ECO:0000313" key="4">
    <source>
        <dbReference type="Proteomes" id="UP000624404"/>
    </source>
</evidence>
<dbReference type="Proteomes" id="UP000624404">
    <property type="component" value="Unassembled WGS sequence"/>
</dbReference>
<evidence type="ECO:0000256" key="2">
    <source>
        <dbReference type="SAM" id="SignalP"/>
    </source>
</evidence>
<gene>
    <name evidence="3" type="ORF">SCLTRI_LOCUS7828</name>
</gene>
<sequence length="178" mass="17647">MQPNHLLLIPLIALLANVQSIDFPSLNIDVTSMPDAESFVPSTDLSNSQSSSSSFSSSSSSSSFANGRGSSSISQVSTTCDSDANCETLVNGIVNGTVVGVSGLTAGPMGNSALLGGSANLPASGTVGTTVVVTGTPIGTPTGMAKLQEASSKAGKRADNMGNLMKLVLGIAIGALVL</sequence>
<evidence type="ECO:0000313" key="3">
    <source>
        <dbReference type="EMBL" id="CAD6448036.1"/>
    </source>
</evidence>
<dbReference type="OrthoDB" id="3546214at2759"/>
<dbReference type="EMBL" id="CAJHIA010000030">
    <property type="protein sequence ID" value="CAD6448036.1"/>
    <property type="molecule type" value="Genomic_DNA"/>
</dbReference>
<organism evidence="3 4">
    <name type="scientific">Sclerotinia trifoliorum</name>
    <dbReference type="NCBI Taxonomy" id="28548"/>
    <lineage>
        <taxon>Eukaryota</taxon>
        <taxon>Fungi</taxon>
        <taxon>Dikarya</taxon>
        <taxon>Ascomycota</taxon>
        <taxon>Pezizomycotina</taxon>
        <taxon>Leotiomycetes</taxon>
        <taxon>Helotiales</taxon>
        <taxon>Sclerotiniaceae</taxon>
        <taxon>Sclerotinia</taxon>
    </lineage>
</organism>
<dbReference type="AlphaFoldDB" id="A0A8H2ZRM0"/>
<reference evidence="3" key="1">
    <citation type="submission" date="2020-10" db="EMBL/GenBank/DDBJ databases">
        <authorList>
            <person name="Kusch S."/>
        </authorList>
    </citation>
    <scope>NUCLEOTIDE SEQUENCE</scope>
    <source>
        <strain evidence="3">SwB9</strain>
    </source>
</reference>
<feature type="signal peptide" evidence="2">
    <location>
        <begin position="1"/>
        <end position="20"/>
    </location>
</feature>
<feature type="compositionally biased region" description="Low complexity" evidence="1">
    <location>
        <begin position="46"/>
        <end position="68"/>
    </location>
</feature>
<feature type="chain" id="PRO_5034566753" evidence="2">
    <location>
        <begin position="21"/>
        <end position="178"/>
    </location>
</feature>
<feature type="region of interest" description="Disordered" evidence="1">
    <location>
        <begin position="38"/>
        <end position="68"/>
    </location>
</feature>
<keyword evidence="4" id="KW-1185">Reference proteome</keyword>
<protein>
    <submittedName>
        <fullName evidence="3">05b9f14e-f5d5-4733-98aa-5a2fa0b97a72</fullName>
    </submittedName>
</protein>
<proteinExistence type="predicted"/>
<keyword evidence="2" id="KW-0732">Signal</keyword>